<dbReference type="PROSITE" id="PS51180">
    <property type="entry name" value="BRO1"/>
    <property type="match status" value="1"/>
</dbReference>
<dbReference type="Gene3D" id="1.25.40.280">
    <property type="entry name" value="alix/aip1 like domains"/>
    <property type="match status" value="1"/>
</dbReference>
<reference evidence="2 3" key="1">
    <citation type="submission" date="2013-11" db="EMBL/GenBank/DDBJ databases">
        <title>Genome sequencing of Stegodyphus mimosarum.</title>
        <authorList>
            <person name="Bechsgaard J."/>
        </authorList>
    </citation>
    <scope>NUCLEOTIDE SEQUENCE [LARGE SCALE GENOMIC DNA]</scope>
</reference>
<dbReference type="GO" id="GO:0051497">
    <property type="term" value="P:negative regulation of stress fiber assembly"/>
    <property type="evidence" value="ECO:0007669"/>
    <property type="project" value="TreeGrafter"/>
</dbReference>
<dbReference type="OrthoDB" id="64867at2759"/>
<dbReference type="InterPro" id="IPR038499">
    <property type="entry name" value="BRO1_sf"/>
</dbReference>
<dbReference type="Proteomes" id="UP000054359">
    <property type="component" value="Unassembled WGS sequence"/>
</dbReference>
<name>A0A087TFE8_STEMI</name>
<gene>
    <name evidence="2" type="ORF">X975_04229</name>
</gene>
<protein>
    <submittedName>
        <fullName evidence="2">Rhophilin-2-B</fullName>
    </submittedName>
</protein>
<dbReference type="PANTHER" id="PTHR23031">
    <property type="entry name" value="RHOPHILIN"/>
    <property type="match status" value="1"/>
</dbReference>
<keyword evidence="3" id="KW-1185">Reference proteome</keyword>
<evidence type="ECO:0000259" key="1">
    <source>
        <dbReference type="PROSITE" id="PS51180"/>
    </source>
</evidence>
<evidence type="ECO:0000313" key="2">
    <source>
        <dbReference type="EMBL" id="KFM63837.1"/>
    </source>
</evidence>
<dbReference type="STRING" id="407821.A0A087TFE8"/>
<feature type="domain" description="BRO1" evidence="1">
    <location>
        <begin position="1"/>
        <end position="73"/>
    </location>
</feature>
<sequence>MIPLGLKETKEIDFREPFKDFILEHYSEDSSKYENAIKEFMEIRQAVRTPTRDYNGVKLLFGYYNLLYYIDRR</sequence>
<dbReference type="EMBL" id="KK114971">
    <property type="protein sequence ID" value="KFM63837.1"/>
    <property type="molecule type" value="Genomic_DNA"/>
</dbReference>
<accession>A0A087TFE8</accession>
<dbReference type="InterPro" id="IPR004328">
    <property type="entry name" value="BRO1_dom"/>
</dbReference>
<proteinExistence type="predicted"/>
<dbReference type="InterPro" id="IPR047138">
    <property type="entry name" value="RHPN1_2"/>
</dbReference>
<dbReference type="Pfam" id="PF03097">
    <property type="entry name" value="BRO1"/>
    <property type="match status" value="1"/>
</dbReference>
<organism evidence="2 3">
    <name type="scientific">Stegodyphus mimosarum</name>
    <name type="common">African social velvet spider</name>
    <dbReference type="NCBI Taxonomy" id="407821"/>
    <lineage>
        <taxon>Eukaryota</taxon>
        <taxon>Metazoa</taxon>
        <taxon>Ecdysozoa</taxon>
        <taxon>Arthropoda</taxon>
        <taxon>Chelicerata</taxon>
        <taxon>Arachnida</taxon>
        <taxon>Araneae</taxon>
        <taxon>Araneomorphae</taxon>
        <taxon>Entelegynae</taxon>
        <taxon>Eresoidea</taxon>
        <taxon>Eresidae</taxon>
        <taxon>Stegodyphus</taxon>
    </lineage>
</organism>
<evidence type="ECO:0000313" key="3">
    <source>
        <dbReference type="Proteomes" id="UP000054359"/>
    </source>
</evidence>
<feature type="non-terminal residue" evidence="2">
    <location>
        <position position="73"/>
    </location>
</feature>
<dbReference type="AlphaFoldDB" id="A0A087TFE8"/>
<dbReference type="PANTHER" id="PTHR23031:SF15">
    <property type="entry name" value="LD12055P"/>
    <property type="match status" value="1"/>
</dbReference>